<evidence type="ECO:0000313" key="1">
    <source>
        <dbReference type="EMBL" id="KEO74539.1"/>
    </source>
</evidence>
<reference evidence="1 2" key="1">
    <citation type="submission" date="2014-04" db="EMBL/GenBank/DDBJ databases">
        <title>Characterization and application of a salt tolerant electro-active bacterium.</title>
        <authorList>
            <person name="Yang L."/>
            <person name="Wei S."/>
            <person name="Tay Q.X.M."/>
        </authorList>
    </citation>
    <scope>NUCLEOTIDE SEQUENCE [LARGE SCALE GENOMIC DNA]</scope>
    <source>
        <strain evidence="1 2">LY1</strain>
    </source>
</reference>
<dbReference type="STRING" id="1048983.EL17_02370"/>
<proteinExistence type="predicted"/>
<gene>
    <name evidence="1" type="ORF">EL17_02370</name>
</gene>
<dbReference type="eggNOG" id="COG2361">
    <property type="taxonomic scope" value="Bacteria"/>
</dbReference>
<keyword evidence="2" id="KW-1185">Reference proteome</keyword>
<dbReference type="OrthoDB" id="955324at2"/>
<protein>
    <submittedName>
        <fullName evidence="1">Uncharacterized protein</fullName>
    </submittedName>
</protein>
<dbReference type="Proteomes" id="UP000027821">
    <property type="component" value="Unassembled WGS sequence"/>
</dbReference>
<organism evidence="1 2">
    <name type="scientific">Anditalea andensis</name>
    <dbReference type="NCBI Taxonomy" id="1048983"/>
    <lineage>
        <taxon>Bacteria</taxon>
        <taxon>Pseudomonadati</taxon>
        <taxon>Bacteroidota</taxon>
        <taxon>Cytophagia</taxon>
        <taxon>Cytophagales</taxon>
        <taxon>Cytophagaceae</taxon>
        <taxon>Anditalea</taxon>
    </lineage>
</organism>
<dbReference type="EMBL" id="JMIH01000014">
    <property type="protein sequence ID" value="KEO74539.1"/>
    <property type="molecule type" value="Genomic_DNA"/>
</dbReference>
<comment type="caution">
    <text evidence="1">The sequence shown here is derived from an EMBL/GenBank/DDBJ whole genome shotgun (WGS) entry which is preliminary data.</text>
</comment>
<evidence type="ECO:0000313" key="2">
    <source>
        <dbReference type="Proteomes" id="UP000027821"/>
    </source>
</evidence>
<accession>A0A074L037</accession>
<sequence>MDSQQEINQHLVRIVDLMGGVKAQVKGMSYQDFEGNEQIKETVYEYLQEIGQAADEITRINNFPEDLDVLSNLANFKVATYNQVTETNHQMVFGIIENDLDEMIDIITDHPLYQNRLS</sequence>
<dbReference type="AlphaFoldDB" id="A0A074L037"/>
<name>A0A074L037_9BACT</name>